<dbReference type="EMBL" id="SLWS01000002">
    <property type="protein sequence ID" value="TCO61989.1"/>
    <property type="molecule type" value="Genomic_DNA"/>
</dbReference>
<proteinExistence type="predicted"/>
<comment type="caution">
    <text evidence="1">The sequence shown here is derived from an EMBL/GenBank/DDBJ whole genome shotgun (WGS) entry which is preliminary data.</text>
</comment>
<organism evidence="1 2">
    <name type="scientific">Actinocrispum wychmicini</name>
    <dbReference type="NCBI Taxonomy" id="1213861"/>
    <lineage>
        <taxon>Bacteria</taxon>
        <taxon>Bacillati</taxon>
        <taxon>Actinomycetota</taxon>
        <taxon>Actinomycetes</taxon>
        <taxon>Pseudonocardiales</taxon>
        <taxon>Pseudonocardiaceae</taxon>
        <taxon>Actinocrispum</taxon>
    </lineage>
</organism>
<name>A0A4R2JXR2_9PSEU</name>
<reference evidence="1 2" key="1">
    <citation type="submission" date="2019-03" db="EMBL/GenBank/DDBJ databases">
        <title>Genomic Encyclopedia of Type Strains, Phase IV (KMG-IV): sequencing the most valuable type-strain genomes for metagenomic binning, comparative biology and taxonomic classification.</title>
        <authorList>
            <person name="Goeker M."/>
        </authorList>
    </citation>
    <scope>NUCLEOTIDE SEQUENCE [LARGE SCALE GENOMIC DNA]</scope>
    <source>
        <strain evidence="1 2">DSM 45934</strain>
    </source>
</reference>
<sequence>MSGYEVVEGPIVETQDGTVTASAHCTGTKKIIGGGHEALDGSSDHLWEVSVSRPVDQNHWVAIMRSTAPGAHRARAYAICVNA</sequence>
<dbReference type="AlphaFoldDB" id="A0A4R2JXR2"/>
<gene>
    <name evidence="1" type="ORF">EV192_102126</name>
</gene>
<evidence type="ECO:0000313" key="2">
    <source>
        <dbReference type="Proteomes" id="UP000295680"/>
    </source>
</evidence>
<protein>
    <submittedName>
        <fullName evidence="1">Uncharacterized protein</fullName>
    </submittedName>
</protein>
<accession>A0A4R2JXR2</accession>
<evidence type="ECO:0000313" key="1">
    <source>
        <dbReference type="EMBL" id="TCO61989.1"/>
    </source>
</evidence>
<dbReference type="Proteomes" id="UP000295680">
    <property type="component" value="Unassembled WGS sequence"/>
</dbReference>
<keyword evidence="2" id="KW-1185">Reference proteome</keyword>